<evidence type="ECO:0000256" key="8">
    <source>
        <dbReference type="ARBA" id="ARBA00022741"/>
    </source>
</evidence>
<evidence type="ECO:0000256" key="3">
    <source>
        <dbReference type="ARBA" id="ARBA00011209"/>
    </source>
</evidence>
<dbReference type="SUPFAM" id="SSF46955">
    <property type="entry name" value="Putative DNA-binding domain"/>
    <property type="match status" value="1"/>
</dbReference>
<evidence type="ECO:0000259" key="18">
    <source>
        <dbReference type="PROSITE" id="PS51447"/>
    </source>
</evidence>
<evidence type="ECO:0000256" key="13">
    <source>
        <dbReference type="ARBA" id="ARBA00023146"/>
    </source>
</evidence>
<protein>
    <recommendedName>
        <fullName evidence="15">Phenylalanine--tRNA ligase beta subunit</fullName>
        <ecNumber evidence="15">6.1.1.20</ecNumber>
    </recommendedName>
    <alternativeName>
        <fullName evidence="15">Phenylalanyl-tRNA synthetase beta subunit</fullName>
        <shortName evidence="15">PheRS</shortName>
    </alternativeName>
</protein>
<comment type="subunit">
    <text evidence="3 15">Tetramer of two alpha and two beta subunits.</text>
</comment>
<dbReference type="NCBIfam" id="NF045760">
    <property type="entry name" value="YtpR"/>
    <property type="match status" value="1"/>
</dbReference>
<evidence type="ECO:0000313" key="20">
    <source>
        <dbReference type="EMBL" id="MFD1676937.1"/>
    </source>
</evidence>
<dbReference type="Proteomes" id="UP001597079">
    <property type="component" value="Unassembled WGS sequence"/>
</dbReference>
<feature type="binding site" evidence="15">
    <location>
        <position position="473"/>
    </location>
    <ligand>
        <name>Mg(2+)</name>
        <dbReference type="ChEBI" id="CHEBI:18420"/>
        <note>shared with alpha subunit</note>
    </ligand>
</feature>
<dbReference type="Pfam" id="PF01588">
    <property type="entry name" value="tRNA_bind"/>
    <property type="match status" value="1"/>
</dbReference>
<evidence type="ECO:0000256" key="2">
    <source>
        <dbReference type="ARBA" id="ARBA00008653"/>
    </source>
</evidence>
<evidence type="ECO:0000256" key="5">
    <source>
        <dbReference type="ARBA" id="ARBA00022555"/>
    </source>
</evidence>
<comment type="catalytic activity">
    <reaction evidence="14 15">
        <text>tRNA(Phe) + L-phenylalanine + ATP = L-phenylalanyl-tRNA(Phe) + AMP + diphosphate + H(+)</text>
        <dbReference type="Rhea" id="RHEA:19413"/>
        <dbReference type="Rhea" id="RHEA-COMP:9668"/>
        <dbReference type="Rhea" id="RHEA-COMP:9699"/>
        <dbReference type="ChEBI" id="CHEBI:15378"/>
        <dbReference type="ChEBI" id="CHEBI:30616"/>
        <dbReference type="ChEBI" id="CHEBI:33019"/>
        <dbReference type="ChEBI" id="CHEBI:58095"/>
        <dbReference type="ChEBI" id="CHEBI:78442"/>
        <dbReference type="ChEBI" id="CHEBI:78531"/>
        <dbReference type="ChEBI" id="CHEBI:456215"/>
        <dbReference type="EC" id="6.1.1.20"/>
    </reaction>
</comment>
<dbReference type="Gene3D" id="3.30.930.10">
    <property type="entry name" value="Bira Bifunctional Protein, Domain 2"/>
    <property type="match status" value="1"/>
</dbReference>
<dbReference type="SUPFAM" id="SSF55681">
    <property type="entry name" value="Class II aaRS and biotin synthetases"/>
    <property type="match status" value="1"/>
</dbReference>
<evidence type="ECO:0000256" key="1">
    <source>
        <dbReference type="ARBA" id="ARBA00004496"/>
    </source>
</evidence>
<dbReference type="CDD" id="cd00769">
    <property type="entry name" value="PheRS_beta_core"/>
    <property type="match status" value="1"/>
</dbReference>
<dbReference type="PROSITE" id="PS51483">
    <property type="entry name" value="B5"/>
    <property type="match status" value="1"/>
</dbReference>
<evidence type="ECO:0000256" key="10">
    <source>
        <dbReference type="ARBA" id="ARBA00022842"/>
    </source>
</evidence>
<evidence type="ECO:0000256" key="4">
    <source>
        <dbReference type="ARBA" id="ARBA00022490"/>
    </source>
</evidence>
<evidence type="ECO:0000256" key="12">
    <source>
        <dbReference type="ARBA" id="ARBA00022917"/>
    </source>
</evidence>
<keyword evidence="13 15" id="KW-0030">Aminoacyl-tRNA synthetase</keyword>
<proteinExistence type="inferred from homology"/>
<feature type="domain" description="B5" evidence="19">
    <location>
        <begin position="411"/>
        <end position="486"/>
    </location>
</feature>
<dbReference type="InterPro" id="IPR004532">
    <property type="entry name" value="Phe-tRNA-ligase_IIc_bsu_bact"/>
</dbReference>
<dbReference type="SMART" id="SM00873">
    <property type="entry name" value="B3_4"/>
    <property type="match status" value="1"/>
</dbReference>
<name>A0ABW4JKI9_9BACL</name>
<dbReference type="InterPro" id="IPR005146">
    <property type="entry name" value="B3/B4_tRNA-bd"/>
</dbReference>
<dbReference type="EC" id="6.1.1.20" evidence="15"/>
<sequence>MKVSYQWLCEYIDLTAYTPAKLAEMLTAAGLAVDAVELRHQGVEGVVVGLVTEMEDHPDADKLHVCQVDVGGSEPYQIVCGAPNVKPGLKVPVALPGAKLPGGVTIKRAKLRGVTSNGMLCSAAEIGLDTRLLPTHATSGLYLLPTDVPIGEDIVKVLHLDDFVLDVDLTPNRSDCLSIRGLVYEIAALTKQKTSFPTEIELSLPEDASPLQVKLVSDRCARYDAQMLTDLSAVSAPLWMQMRLMAMGVRPIDVIVDVTNYVMLEWGQPLHAFDAAAIADETIVVRQAADAEQLVTLDGQTRILDEDMLVIADPHKAIGLAGVMGAENSEIKQDTSRVVIESARFDALSTRRTGQKLGLRSEAQQRFEKGVDPVCVRNALLRATALLMEYAGGKAVGGPITARQTDESAAHVGRDISFSPDAARSLLGSDVADAAIVEIFGQLGFTVTAHSDEWTVTVPPRRPDLSLQADLAEEVARLYGYDKIPSTLPSGPMTAGGRTGIQKLVEQLRDALVASGLYEVRTYAFSAPEALAALQLPEETQLMQMVPLMHPMSDERRALRTHMLPSLAEVARYNLAHRVDGGAIFELGHVYEAREWPIATQPHERAQVALLWFGQSAENLYQRTRAYDFFDAKGVIETLMDHIGIEVTYTRATEPWLHPGRSAKVLSGDEVLGVVGEIHPATAAALDVPSAIYAAFDIEKLHAHMRGAQTVEQLPRFPGSRRDLALIVKEDVQVGALLAAITELTVAENNEILRETKVFDVYVGENVESGSKSVALSLYFQADERTLTDDEIDDVIKLVLARLEEKVDARLRS</sequence>
<dbReference type="InterPro" id="IPR005121">
    <property type="entry name" value="Fdx_antiC-bd"/>
</dbReference>
<keyword evidence="11 16" id="KW-0694">RNA-binding</keyword>
<dbReference type="InterPro" id="IPR045060">
    <property type="entry name" value="Phe-tRNA-ligase_IIc_bsu"/>
</dbReference>
<evidence type="ECO:0000259" key="19">
    <source>
        <dbReference type="PROSITE" id="PS51483"/>
    </source>
</evidence>
<dbReference type="PROSITE" id="PS51447">
    <property type="entry name" value="FDX_ACB"/>
    <property type="match status" value="1"/>
</dbReference>
<dbReference type="EMBL" id="JBHUCX010000083">
    <property type="protein sequence ID" value="MFD1676937.1"/>
    <property type="molecule type" value="Genomic_DNA"/>
</dbReference>
<dbReference type="Gene3D" id="3.30.56.10">
    <property type="match status" value="2"/>
</dbReference>
<keyword evidence="21" id="KW-1185">Reference proteome</keyword>
<dbReference type="InterPro" id="IPR009061">
    <property type="entry name" value="DNA-bd_dom_put_sf"/>
</dbReference>
<feature type="domain" description="TRNA-binding" evidence="17">
    <location>
        <begin position="40"/>
        <end position="155"/>
    </location>
</feature>
<dbReference type="InterPro" id="IPR033714">
    <property type="entry name" value="tRNA_bind_bactPheRS"/>
</dbReference>
<dbReference type="SMART" id="SM00896">
    <property type="entry name" value="FDX-ACB"/>
    <property type="match status" value="1"/>
</dbReference>
<evidence type="ECO:0000256" key="6">
    <source>
        <dbReference type="ARBA" id="ARBA00022598"/>
    </source>
</evidence>
<gene>
    <name evidence="15 20" type="primary">pheT</name>
    <name evidence="20" type="ORF">ACFSB2_19875</name>
</gene>
<reference evidence="21" key="1">
    <citation type="journal article" date="2019" name="Int. J. Syst. Evol. Microbiol.">
        <title>The Global Catalogue of Microorganisms (GCM) 10K type strain sequencing project: providing services to taxonomists for standard genome sequencing and annotation.</title>
        <authorList>
            <consortium name="The Broad Institute Genomics Platform"/>
            <consortium name="The Broad Institute Genome Sequencing Center for Infectious Disease"/>
            <person name="Wu L."/>
            <person name="Ma J."/>
        </authorList>
    </citation>
    <scope>NUCLEOTIDE SEQUENCE [LARGE SCALE GENOMIC DNA]</scope>
    <source>
        <strain evidence="21">CGMCC 1.12286</strain>
    </source>
</reference>
<evidence type="ECO:0000256" key="7">
    <source>
        <dbReference type="ARBA" id="ARBA00022723"/>
    </source>
</evidence>
<dbReference type="SUPFAM" id="SSF56037">
    <property type="entry name" value="PheT/TilS domain"/>
    <property type="match status" value="1"/>
</dbReference>
<dbReference type="Pfam" id="PF03483">
    <property type="entry name" value="B3_4"/>
    <property type="match status" value="1"/>
</dbReference>
<keyword evidence="10 15" id="KW-0460">Magnesium</keyword>
<dbReference type="InterPro" id="IPR041616">
    <property type="entry name" value="PheRS_beta_core"/>
</dbReference>
<evidence type="ECO:0000256" key="11">
    <source>
        <dbReference type="ARBA" id="ARBA00022884"/>
    </source>
</evidence>
<evidence type="ECO:0000259" key="17">
    <source>
        <dbReference type="PROSITE" id="PS50886"/>
    </source>
</evidence>
<feature type="domain" description="FDX-ACB" evidence="18">
    <location>
        <begin position="715"/>
        <end position="812"/>
    </location>
</feature>
<dbReference type="Gene3D" id="3.50.40.10">
    <property type="entry name" value="Phenylalanyl-trna Synthetase, Chain B, domain 3"/>
    <property type="match status" value="1"/>
</dbReference>
<keyword evidence="12 15" id="KW-0648">Protein biosynthesis</keyword>
<evidence type="ECO:0000256" key="9">
    <source>
        <dbReference type="ARBA" id="ARBA00022840"/>
    </source>
</evidence>
<dbReference type="InterPro" id="IPR036690">
    <property type="entry name" value="Fdx_antiC-bd_sf"/>
</dbReference>
<dbReference type="SMART" id="SM00874">
    <property type="entry name" value="B5"/>
    <property type="match status" value="1"/>
</dbReference>
<dbReference type="PANTHER" id="PTHR10947">
    <property type="entry name" value="PHENYLALANYL-TRNA SYNTHETASE BETA CHAIN AND LEUCINE-RICH REPEAT-CONTAINING PROTEIN 47"/>
    <property type="match status" value="1"/>
</dbReference>
<evidence type="ECO:0000256" key="15">
    <source>
        <dbReference type="HAMAP-Rule" id="MF_00283"/>
    </source>
</evidence>
<dbReference type="GO" id="GO:0004826">
    <property type="term" value="F:phenylalanine-tRNA ligase activity"/>
    <property type="evidence" value="ECO:0007669"/>
    <property type="project" value="UniProtKB-EC"/>
</dbReference>
<dbReference type="InterPro" id="IPR045864">
    <property type="entry name" value="aa-tRNA-synth_II/BPL/LPL"/>
</dbReference>
<evidence type="ECO:0000256" key="14">
    <source>
        <dbReference type="ARBA" id="ARBA00049255"/>
    </source>
</evidence>
<feature type="binding site" evidence="15">
    <location>
        <position position="474"/>
    </location>
    <ligand>
        <name>Mg(2+)</name>
        <dbReference type="ChEBI" id="CHEBI:18420"/>
        <note>shared with alpha subunit</note>
    </ligand>
</feature>
<keyword evidence="9 15" id="KW-0067">ATP-binding</keyword>
<comment type="caution">
    <text evidence="20">The sequence shown here is derived from an EMBL/GenBank/DDBJ whole genome shotgun (WGS) entry which is preliminary data.</text>
</comment>
<dbReference type="InterPro" id="IPR002547">
    <property type="entry name" value="tRNA-bd_dom"/>
</dbReference>
<evidence type="ECO:0000256" key="16">
    <source>
        <dbReference type="PROSITE-ProRule" id="PRU00209"/>
    </source>
</evidence>
<accession>A0ABW4JKI9</accession>
<dbReference type="HAMAP" id="MF_00283">
    <property type="entry name" value="Phe_tRNA_synth_beta1"/>
    <property type="match status" value="1"/>
</dbReference>
<dbReference type="SUPFAM" id="SSF54991">
    <property type="entry name" value="Anticodon-binding domain of PheRS"/>
    <property type="match status" value="1"/>
</dbReference>
<dbReference type="NCBIfam" id="TIGR00472">
    <property type="entry name" value="pheT_bact"/>
    <property type="match status" value="1"/>
</dbReference>
<evidence type="ECO:0000313" key="21">
    <source>
        <dbReference type="Proteomes" id="UP001597079"/>
    </source>
</evidence>
<dbReference type="Pfam" id="PF03484">
    <property type="entry name" value="B5"/>
    <property type="match status" value="1"/>
</dbReference>
<dbReference type="RefSeq" id="WP_377944850.1">
    <property type="nucleotide sequence ID" value="NZ_JBHUCX010000083.1"/>
</dbReference>
<organism evidence="20 21">
    <name type="scientific">Alicyclobacillus fodiniaquatilis</name>
    <dbReference type="NCBI Taxonomy" id="1661150"/>
    <lineage>
        <taxon>Bacteria</taxon>
        <taxon>Bacillati</taxon>
        <taxon>Bacillota</taxon>
        <taxon>Bacilli</taxon>
        <taxon>Bacillales</taxon>
        <taxon>Alicyclobacillaceae</taxon>
        <taxon>Alicyclobacillus</taxon>
    </lineage>
</organism>
<keyword evidence="4 15" id="KW-0963">Cytoplasm</keyword>
<dbReference type="InterPro" id="IPR005147">
    <property type="entry name" value="tRNA_synthase_B5-dom"/>
</dbReference>
<feature type="binding site" evidence="15">
    <location>
        <position position="464"/>
    </location>
    <ligand>
        <name>Mg(2+)</name>
        <dbReference type="ChEBI" id="CHEBI:18420"/>
        <note>shared with alpha subunit</note>
    </ligand>
</feature>
<feature type="binding site" evidence="15">
    <location>
        <position position="470"/>
    </location>
    <ligand>
        <name>Mg(2+)</name>
        <dbReference type="ChEBI" id="CHEBI:18420"/>
        <note>shared with alpha subunit</note>
    </ligand>
</feature>
<dbReference type="InterPro" id="IPR012340">
    <property type="entry name" value="NA-bd_OB-fold"/>
</dbReference>
<dbReference type="Gene3D" id="2.40.50.140">
    <property type="entry name" value="Nucleic acid-binding proteins"/>
    <property type="match status" value="1"/>
</dbReference>
<comment type="subcellular location">
    <subcellularLocation>
        <location evidence="1 15">Cytoplasm</location>
    </subcellularLocation>
</comment>
<dbReference type="PANTHER" id="PTHR10947:SF0">
    <property type="entry name" value="PHENYLALANINE--TRNA LIGASE BETA SUBUNIT"/>
    <property type="match status" value="1"/>
</dbReference>
<dbReference type="Pfam" id="PF17759">
    <property type="entry name" value="tRNA_synthFbeta"/>
    <property type="match status" value="1"/>
</dbReference>
<dbReference type="Gene3D" id="3.30.70.380">
    <property type="entry name" value="Ferrodoxin-fold anticodon-binding domain"/>
    <property type="match status" value="1"/>
</dbReference>
<keyword evidence="6 15" id="KW-0436">Ligase</keyword>
<dbReference type="Pfam" id="PF03147">
    <property type="entry name" value="FDX-ACB"/>
    <property type="match status" value="1"/>
</dbReference>
<dbReference type="CDD" id="cd02796">
    <property type="entry name" value="tRNA_bind_bactPheRS"/>
    <property type="match status" value="1"/>
</dbReference>
<dbReference type="PROSITE" id="PS50886">
    <property type="entry name" value="TRBD"/>
    <property type="match status" value="1"/>
</dbReference>
<comment type="cofactor">
    <cofactor evidence="15">
        <name>Mg(2+)</name>
        <dbReference type="ChEBI" id="CHEBI:18420"/>
    </cofactor>
    <text evidence="15">Binds 2 magnesium ions per tetramer.</text>
</comment>
<keyword evidence="8 15" id="KW-0547">Nucleotide-binding</keyword>
<dbReference type="SUPFAM" id="SSF50249">
    <property type="entry name" value="Nucleic acid-binding proteins"/>
    <property type="match status" value="1"/>
</dbReference>
<keyword evidence="5 16" id="KW-0820">tRNA-binding</keyword>
<comment type="similarity">
    <text evidence="2 15">Belongs to the phenylalanyl-tRNA synthetase beta subunit family. Type 1 subfamily.</text>
</comment>
<keyword evidence="7 15" id="KW-0479">Metal-binding</keyword>
<dbReference type="InterPro" id="IPR020825">
    <property type="entry name" value="Phe-tRNA_synthase-like_B3/B4"/>
</dbReference>